<keyword evidence="8" id="KW-0464">Manganese</keyword>
<dbReference type="InterPro" id="IPR052915">
    <property type="entry name" value="RtcB-like"/>
</dbReference>
<sequence length="402" mass="44613">MIEIKGIYNTALCYTGELEKTAAGQIKAVCDQKAFSASKIRIMPDVHAGMGCTIGTTMTITDRVVPGMVGVDIGCGMETVRLAERDIDFEKLDALIRSQIPCGREIRDTPHVLNAEIDLTELHCAPYVNLNRAQRSIGTLGGGNHFIEVDRGEQGELFLVVHSGSRHIGNEVAKHYQDEGFRALCGNARFQIDETIRQMKESGNTKEIHQTIKELKKRRAMLTPIPKELAYVEGPLFGDYIHDMRIIQRFAVLNRKAMTEVILSGMGLAREDEFTTIHNYIDTDAMILRKGAVSAKMGEKLLIPINMRDGALICVGRGNKDWNCSAPHGAGRLMSRKDAFTVLSMDEYQAEMNGIFTTCVVPDTLDESPMAYKGMDEIIAQIGPTADIIERIKPVYNFKATE</sequence>
<comment type="caution">
    <text evidence="10">The sequence shown here is derived from an EMBL/GenBank/DDBJ whole genome shotgun (WGS) entry which is preliminary data.</text>
</comment>
<evidence type="ECO:0000256" key="3">
    <source>
        <dbReference type="ARBA" id="ARBA00022598"/>
    </source>
</evidence>
<reference evidence="10 11" key="1">
    <citation type="submission" date="2020-08" db="EMBL/GenBank/DDBJ databases">
        <title>Genome public.</title>
        <authorList>
            <person name="Liu C."/>
            <person name="Sun Q."/>
        </authorList>
    </citation>
    <scope>NUCLEOTIDE SEQUENCE [LARGE SCALE GENOMIC DNA]</scope>
    <source>
        <strain evidence="10 11">BX1</strain>
    </source>
</reference>
<name>A0ABR7NL13_9FIRM</name>
<accession>A0ABR7NL13</accession>
<evidence type="ECO:0000256" key="6">
    <source>
        <dbReference type="ARBA" id="ARBA00022800"/>
    </source>
</evidence>
<keyword evidence="3" id="KW-0436">Ligase</keyword>
<protein>
    <recommendedName>
        <fullName evidence="2">3'-phosphate/5'-hydroxy nucleic acid ligase</fullName>
        <ecNumber evidence="2">6.5.1.8</ecNumber>
    </recommendedName>
</protein>
<dbReference type="RefSeq" id="WP_262399857.1">
    <property type="nucleotide sequence ID" value="NZ_JACRTB010000010.1"/>
</dbReference>
<keyword evidence="7" id="KW-0342">GTP-binding</keyword>
<evidence type="ECO:0000256" key="8">
    <source>
        <dbReference type="ARBA" id="ARBA00023211"/>
    </source>
</evidence>
<evidence type="ECO:0000313" key="11">
    <source>
        <dbReference type="Proteomes" id="UP000658131"/>
    </source>
</evidence>
<evidence type="ECO:0000256" key="5">
    <source>
        <dbReference type="ARBA" id="ARBA00022741"/>
    </source>
</evidence>
<comment type="cofactor">
    <cofactor evidence="1">
        <name>Mn(2+)</name>
        <dbReference type="ChEBI" id="CHEBI:29035"/>
    </cofactor>
</comment>
<organism evidence="10 11">
    <name type="scientific">Yanshouia hominis</name>
    <dbReference type="NCBI Taxonomy" id="2763673"/>
    <lineage>
        <taxon>Bacteria</taxon>
        <taxon>Bacillati</taxon>
        <taxon>Bacillota</taxon>
        <taxon>Clostridia</taxon>
        <taxon>Eubacteriales</taxon>
        <taxon>Oscillospiraceae</taxon>
        <taxon>Yanshouia</taxon>
    </lineage>
</organism>
<evidence type="ECO:0000256" key="7">
    <source>
        <dbReference type="ARBA" id="ARBA00023134"/>
    </source>
</evidence>
<dbReference type="SUPFAM" id="SSF103365">
    <property type="entry name" value="Hypothetical protein PH1602"/>
    <property type="match status" value="1"/>
</dbReference>
<dbReference type="Pfam" id="PF01139">
    <property type="entry name" value="RtcB"/>
    <property type="match status" value="2"/>
</dbReference>
<comment type="catalytic activity">
    <reaction evidence="9">
        <text>a 3'-end 3'-phospho-ribonucleotide-RNA + a 5'-end dephospho-ribonucleoside-RNA + GTP = a ribonucleotidyl-ribonucleotide-RNA + GMP + diphosphate</text>
        <dbReference type="Rhea" id="RHEA:68076"/>
        <dbReference type="Rhea" id="RHEA-COMP:10463"/>
        <dbReference type="Rhea" id="RHEA-COMP:13936"/>
        <dbReference type="Rhea" id="RHEA-COMP:17355"/>
        <dbReference type="ChEBI" id="CHEBI:33019"/>
        <dbReference type="ChEBI" id="CHEBI:37565"/>
        <dbReference type="ChEBI" id="CHEBI:58115"/>
        <dbReference type="ChEBI" id="CHEBI:83062"/>
        <dbReference type="ChEBI" id="CHEBI:138284"/>
        <dbReference type="ChEBI" id="CHEBI:173118"/>
        <dbReference type="EC" id="6.5.1.8"/>
    </reaction>
</comment>
<keyword evidence="6" id="KW-0692">RNA repair</keyword>
<evidence type="ECO:0000256" key="4">
    <source>
        <dbReference type="ARBA" id="ARBA00022723"/>
    </source>
</evidence>
<dbReference type="PANTHER" id="PTHR43749">
    <property type="entry name" value="RNA-SPLICING LIGASE RTCB"/>
    <property type="match status" value="1"/>
</dbReference>
<dbReference type="Gene3D" id="3.90.1860.10">
    <property type="entry name" value="tRNA-splicing ligase RtcB"/>
    <property type="match status" value="1"/>
</dbReference>
<evidence type="ECO:0000313" key="10">
    <source>
        <dbReference type="EMBL" id="MBC8576328.1"/>
    </source>
</evidence>
<dbReference type="Proteomes" id="UP000658131">
    <property type="component" value="Unassembled WGS sequence"/>
</dbReference>
<evidence type="ECO:0000256" key="1">
    <source>
        <dbReference type="ARBA" id="ARBA00001936"/>
    </source>
</evidence>
<dbReference type="EMBL" id="JACRTB010000010">
    <property type="protein sequence ID" value="MBC8576328.1"/>
    <property type="molecule type" value="Genomic_DNA"/>
</dbReference>
<evidence type="ECO:0000256" key="2">
    <source>
        <dbReference type="ARBA" id="ARBA00012726"/>
    </source>
</evidence>
<dbReference type="EC" id="6.5.1.8" evidence="2"/>
<keyword evidence="11" id="KW-1185">Reference proteome</keyword>
<keyword evidence="5" id="KW-0547">Nucleotide-binding</keyword>
<keyword evidence="4" id="KW-0479">Metal-binding</keyword>
<dbReference type="InterPro" id="IPR036025">
    <property type="entry name" value="RtcB-like_sf"/>
</dbReference>
<evidence type="ECO:0000256" key="9">
    <source>
        <dbReference type="ARBA" id="ARBA00047746"/>
    </source>
</evidence>
<dbReference type="PANTHER" id="PTHR43749:SF2">
    <property type="entry name" value="RNA-SPLICING LIGASE RTCB"/>
    <property type="match status" value="1"/>
</dbReference>
<proteinExistence type="predicted"/>
<gene>
    <name evidence="10" type="ORF">H8717_07900</name>
</gene>
<dbReference type="InterPro" id="IPR001233">
    <property type="entry name" value="RtcB"/>
</dbReference>